<dbReference type="RefSeq" id="WP_144984041.1">
    <property type="nucleotide sequence ID" value="NZ_CP037920.1"/>
</dbReference>
<dbReference type="PROSITE" id="PS00409">
    <property type="entry name" value="PROKAR_NTER_METHYL"/>
    <property type="match status" value="1"/>
</dbReference>
<evidence type="ECO:0000313" key="3">
    <source>
        <dbReference type="EMBL" id="QDT96246.1"/>
    </source>
</evidence>
<dbReference type="Gene3D" id="3.30.700.10">
    <property type="entry name" value="Glycoprotein, Type 4 Pilin"/>
    <property type="match status" value="1"/>
</dbReference>
<dbReference type="PANTHER" id="PTHR30093">
    <property type="entry name" value="GENERAL SECRETION PATHWAY PROTEIN G"/>
    <property type="match status" value="1"/>
</dbReference>
<dbReference type="Proteomes" id="UP000318704">
    <property type="component" value="Chromosome"/>
</dbReference>
<dbReference type="InterPro" id="IPR011453">
    <property type="entry name" value="DUF1559"/>
</dbReference>
<organism evidence="3 4">
    <name type="scientific">Gimesia aquarii</name>
    <dbReference type="NCBI Taxonomy" id="2527964"/>
    <lineage>
        <taxon>Bacteria</taxon>
        <taxon>Pseudomonadati</taxon>
        <taxon>Planctomycetota</taxon>
        <taxon>Planctomycetia</taxon>
        <taxon>Planctomycetales</taxon>
        <taxon>Planctomycetaceae</taxon>
        <taxon>Gimesia</taxon>
    </lineage>
</organism>
<dbReference type="AlphaFoldDB" id="A0A517VTB6"/>
<reference evidence="3 4" key="1">
    <citation type="submission" date="2019-03" db="EMBL/GenBank/DDBJ databases">
        <title>Deep-cultivation of Planctomycetes and their phenomic and genomic characterization uncovers novel biology.</title>
        <authorList>
            <person name="Wiegand S."/>
            <person name="Jogler M."/>
            <person name="Boedeker C."/>
            <person name="Pinto D."/>
            <person name="Vollmers J."/>
            <person name="Rivas-Marin E."/>
            <person name="Kohn T."/>
            <person name="Peeters S.H."/>
            <person name="Heuer A."/>
            <person name="Rast P."/>
            <person name="Oberbeckmann S."/>
            <person name="Bunk B."/>
            <person name="Jeske O."/>
            <person name="Meyerdierks A."/>
            <person name="Storesund J.E."/>
            <person name="Kallscheuer N."/>
            <person name="Luecker S."/>
            <person name="Lage O.M."/>
            <person name="Pohl T."/>
            <person name="Merkel B.J."/>
            <person name="Hornburger P."/>
            <person name="Mueller R.-W."/>
            <person name="Bruemmer F."/>
            <person name="Labrenz M."/>
            <person name="Spormann A.M."/>
            <person name="Op den Camp H."/>
            <person name="Overmann J."/>
            <person name="Amann R."/>
            <person name="Jetten M.S.M."/>
            <person name="Mascher T."/>
            <person name="Medema M.H."/>
            <person name="Devos D.P."/>
            <person name="Kaster A.-K."/>
            <person name="Ovreas L."/>
            <person name="Rohde M."/>
            <person name="Galperin M.Y."/>
            <person name="Jogler C."/>
        </authorList>
    </citation>
    <scope>NUCLEOTIDE SEQUENCE [LARGE SCALE GENOMIC DNA]</scope>
    <source>
        <strain evidence="3 4">V144</strain>
    </source>
</reference>
<accession>A0A517VTB6</accession>
<dbReference type="NCBIfam" id="TIGR02532">
    <property type="entry name" value="IV_pilin_GFxxxE"/>
    <property type="match status" value="1"/>
</dbReference>
<dbReference type="InterPro" id="IPR027558">
    <property type="entry name" value="Pre_pil_HX9DG_C"/>
</dbReference>
<dbReference type="EMBL" id="CP037920">
    <property type="protein sequence ID" value="QDT96246.1"/>
    <property type="molecule type" value="Genomic_DNA"/>
</dbReference>
<feature type="domain" description="DUF1559" evidence="2">
    <location>
        <begin position="49"/>
        <end position="312"/>
    </location>
</feature>
<dbReference type="Pfam" id="PF07596">
    <property type="entry name" value="SBP_bac_10"/>
    <property type="match status" value="1"/>
</dbReference>
<dbReference type="InterPro" id="IPR012902">
    <property type="entry name" value="N_methyl_site"/>
</dbReference>
<dbReference type="Pfam" id="PF07963">
    <property type="entry name" value="N_methyl"/>
    <property type="match status" value="1"/>
</dbReference>
<keyword evidence="1" id="KW-1133">Transmembrane helix</keyword>
<feature type="transmembrane region" description="Helical" evidence="1">
    <location>
        <begin position="25"/>
        <end position="48"/>
    </location>
</feature>
<evidence type="ECO:0000256" key="1">
    <source>
        <dbReference type="SAM" id="Phobius"/>
    </source>
</evidence>
<dbReference type="InterPro" id="IPR045584">
    <property type="entry name" value="Pilin-like"/>
</dbReference>
<dbReference type="NCBIfam" id="TIGR04294">
    <property type="entry name" value="pre_pil_HX9DG"/>
    <property type="match status" value="1"/>
</dbReference>
<evidence type="ECO:0000313" key="4">
    <source>
        <dbReference type="Proteomes" id="UP000318704"/>
    </source>
</evidence>
<gene>
    <name evidence="3" type="ORF">V144x_16990</name>
</gene>
<evidence type="ECO:0000259" key="2">
    <source>
        <dbReference type="Pfam" id="PF07596"/>
    </source>
</evidence>
<proteinExistence type="predicted"/>
<dbReference type="KEGG" id="gaw:V144x_16990"/>
<name>A0A517VTB6_9PLAN</name>
<keyword evidence="1" id="KW-0812">Transmembrane</keyword>
<protein>
    <submittedName>
        <fullName evidence="3">Putative major pilin subunit</fullName>
    </submittedName>
</protein>
<sequence length="330" mass="35881">MMTLRPFSSRATGTLKQSSKNRHGFTLIELLVVIAIIAILIALLLPAVQQAREAARRTQCKNNLKQIGLAFHNFHDVHDHLPTGARDGAGTSFACCNAREREGWSWSYQILPYMEQANIYELGTDDDPVGTYPIVAREGIKSYYCPSRRKPTSYGSGFYRSDYAGNGGQRGPGGVASAPSNGQKGVLVQTTAVTELRINDIKDGASNTIMVAEKALHPDRHGSDGGDNEPWNNAGWDECVIRWGAGINSAGLEYGIPPLPDSDAPTNTVGVADKGGVNWTNWHPYFGSAHHGGMNACLADGSVRLISYNIDGEVMRRISMRNDRETVGEF</sequence>
<dbReference type="SUPFAM" id="SSF54523">
    <property type="entry name" value="Pili subunits"/>
    <property type="match status" value="1"/>
</dbReference>
<keyword evidence="1" id="KW-0472">Membrane</keyword>
<dbReference type="PANTHER" id="PTHR30093:SF2">
    <property type="entry name" value="TYPE II SECRETION SYSTEM PROTEIN H"/>
    <property type="match status" value="1"/>
</dbReference>